<evidence type="ECO:0000313" key="2">
    <source>
        <dbReference type="EMBL" id="AGO49053.1"/>
    </source>
</evidence>
<keyword evidence="1" id="KW-1133">Transmembrane helix</keyword>
<proteinExistence type="predicted"/>
<dbReference type="Proteomes" id="UP000014722">
    <property type="component" value="Segment"/>
</dbReference>
<reference evidence="2 3" key="1">
    <citation type="journal article" date="2013" name="Proc. Natl. Acad. Sci. U.S.A.">
        <title>Twelve previously unknown phage genera are ubiquitous in global oceans.</title>
        <authorList>
            <person name="Holmfeldt K."/>
            <person name="Solonenko N."/>
            <person name="Shah M."/>
            <person name="Corrier K."/>
            <person name="Riemann L."/>
            <person name="Verberkmoes N.C."/>
            <person name="Sullivan M.B."/>
        </authorList>
    </citation>
    <scope>NUCLEOTIDE SEQUENCE [LARGE SCALE GENOMIC DNA]</scope>
    <source>
        <strain evidence="2">Phi13:1</strain>
    </source>
</reference>
<keyword evidence="1" id="KW-0472">Membrane</keyword>
<keyword evidence="1" id="KW-0812">Transmembrane</keyword>
<sequence>MKQELFQTNQIFIFILISWFIVGASCYALSWIEIHRRTNKPIDSKQLFQQSLFYSGLGFFMVIITIIFFYQNRR</sequence>
<name>S0A4B4_9CAUD</name>
<accession>S0A4B4</accession>
<feature type="transmembrane region" description="Helical" evidence="1">
    <location>
        <begin position="52"/>
        <end position="70"/>
    </location>
</feature>
<protein>
    <recommendedName>
        <fullName evidence="4">Transmembrane protein</fullName>
    </recommendedName>
</protein>
<gene>
    <name evidence="2" type="ORF">Phi13:1_gp042</name>
</gene>
<evidence type="ECO:0000256" key="1">
    <source>
        <dbReference type="SAM" id="Phobius"/>
    </source>
</evidence>
<evidence type="ECO:0008006" key="4">
    <source>
        <dbReference type="Google" id="ProtNLM"/>
    </source>
</evidence>
<feature type="transmembrane region" description="Helical" evidence="1">
    <location>
        <begin position="12"/>
        <end position="32"/>
    </location>
</feature>
<reference evidence="3" key="2">
    <citation type="submission" date="2013-03" db="EMBL/GenBank/DDBJ databases">
        <title>The Cellulophaga phages: a novel, diverse, and globally ubiquitous model system.</title>
        <authorList>
            <person name="Holmfeldt K."/>
            <person name="Solonenko N."/>
            <person name="Shah M."/>
            <person name="Corrier K."/>
            <person name="Riemann L."/>
            <person name="VerBerkmoes N.C."/>
            <person name="Sullivan M.B."/>
        </authorList>
    </citation>
    <scope>NUCLEOTIDE SEQUENCE [LARGE SCALE GENOMIC DNA]</scope>
</reference>
<dbReference type="PROSITE" id="PS51257">
    <property type="entry name" value="PROKAR_LIPOPROTEIN"/>
    <property type="match status" value="1"/>
</dbReference>
<evidence type="ECO:0000313" key="3">
    <source>
        <dbReference type="Proteomes" id="UP000014722"/>
    </source>
</evidence>
<dbReference type="EMBL" id="KC821625">
    <property type="protein sequence ID" value="AGO49053.1"/>
    <property type="molecule type" value="Genomic_DNA"/>
</dbReference>
<organism evidence="2 3">
    <name type="scientific">Cellulophaga phage phi13:1</name>
    <dbReference type="NCBI Taxonomy" id="1327992"/>
    <lineage>
        <taxon>Viruses</taxon>
        <taxon>Duplodnaviria</taxon>
        <taxon>Heunggongvirae</taxon>
        <taxon>Uroviricota</taxon>
        <taxon>Caudoviricetes</taxon>
        <taxon>Cbastvirus</taxon>
        <taxon>Cbastvirus ST</taxon>
    </lineage>
</organism>